<evidence type="ECO:0000256" key="4">
    <source>
        <dbReference type="ARBA" id="ARBA00023186"/>
    </source>
</evidence>
<keyword evidence="3" id="KW-1005">Bacterial flagellum biogenesis</keyword>
<proteinExistence type="inferred from homology"/>
<evidence type="ECO:0000256" key="6">
    <source>
        <dbReference type="ARBA" id="ARBA00093785"/>
    </source>
</evidence>
<keyword evidence="2" id="KW-0963">Cytoplasm</keyword>
<evidence type="ECO:0000256" key="8">
    <source>
        <dbReference type="SAM" id="MobiDB-lite"/>
    </source>
</evidence>
<dbReference type="InterPro" id="IPR008622">
    <property type="entry name" value="FliT"/>
</dbReference>
<dbReference type="RefSeq" id="WP_254571353.1">
    <property type="nucleotide sequence ID" value="NZ_CP098502.1"/>
</dbReference>
<dbReference type="EMBL" id="CP098502">
    <property type="protein sequence ID" value="UTI64654.1"/>
    <property type="molecule type" value="Genomic_DNA"/>
</dbReference>
<organism evidence="9 10">
    <name type="scientific">Paraconexibacter antarcticus</name>
    <dbReference type="NCBI Taxonomy" id="2949664"/>
    <lineage>
        <taxon>Bacteria</taxon>
        <taxon>Bacillati</taxon>
        <taxon>Actinomycetota</taxon>
        <taxon>Thermoleophilia</taxon>
        <taxon>Solirubrobacterales</taxon>
        <taxon>Paraconexibacteraceae</taxon>
        <taxon>Paraconexibacter</taxon>
    </lineage>
</organism>
<evidence type="ECO:0000313" key="10">
    <source>
        <dbReference type="Proteomes" id="UP001056035"/>
    </source>
</evidence>
<keyword evidence="4" id="KW-0143">Chaperone</keyword>
<feature type="compositionally biased region" description="Low complexity" evidence="8">
    <location>
        <begin position="94"/>
        <end position="104"/>
    </location>
</feature>
<comment type="similarity">
    <text evidence="6">Belongs to the bacillales FliT family.</text>
</comment>
<evidence type="ECO:0000256" key="7">
    <source>
        <dbReference type="ARBA" id="ARBA00093797"/>
    </source>
</evidence>
<dbReference type="Gene3D" id="1.20.58.380">
    <property type="entry name" value="Flagellar protein flit"/>
    <property type="match status" value="1"/>
</dbReference>
<dbReference type="Proteomes" id="UP001056035">
    <property type="component" value="Chromosome"/>
</dbReference>
<evidence type="ECO:0000256" key="5">
    <source>
        <dbReference type="ARBA" id="ARBA00093765"/>
    </source>
</evidence>
<sequence>MGRPEACAALAALAQRELALVDAAAYEELPAVHARRVELIDALGGPGEGPPLSPEDRAQLQTAACVQQLAGEAMRQRRDELRRQLGQSGHARRAAAGYRASATL</sequence>
<keyword evidence="10" id="KW-1185">Reference proteome</keyword>
<accession>A0ABY5DST2</accession>
<comment type="function">
    <text evidence="5">May act as an export chaperone for the filament capping protein FliD.</text>
</comment>
<comment type="subcellular location">
    <subcellularLocation>
        <location evidence="1">Cytoplasm</location>
        <location evidence="1">Cytosol</location>
    </subcellularLocation>
</comment>
<gene>
    <name evidence="9" type="ORF">NBH00_00240</name>
</gene>
<evidence type="ECO:0000256" key="3">
    <source>
        <dbReference type="ARBA" id="ARBA00022795"/>
    </source>
</evidence>
<reference evidence="9 10" key="1">
    <citation type="submission" date="2022-06" db="EMBL/GenBank/DDBJ databases">
        <title>Paraconexibacter antarcticus.</title>
        <authorList>
            <person name="Kim C.S."/>
        </authorList>
    </citation>
    <scope>NUCLEOTIDE SEQUENCE [LARGE SCALE GENOMIC DNA]</scope>
    <source>
        <strain evidence="9 10">02-257</strain>
    </source>
</reference>
<evidence type="ECO:0000313" key="9">
    <source>
        <dbReference type="EMBL" id="UTI64654.1"/>
    </source>
</evidence>
<name>A0ABY5DST2_9ACTN</name>
<evidence type="ECO:0000256" key="1">
    <source>
        <dbReference type="ARBA" id="ARBA00004514"/>
    </source>
</evidence>
<evidence type="ECO:0000256" key="2">
    <source>
        <dbReference type="ARBA" id="ARBA00022490"/>
    </source>
</evidence>
<dbReference type="Pfam" id="PF05400">
    <property type="entry name" value="FliT"/>
    <property type="match status" value="1"/>
</dbReference>
<protein>
    <recommendedName>
        <fullName evidence="7">Flagellar protein FliT</fullName>
    </recommendedName>
</protein>
<feature type="region of interest" description="Disordered" evidence="8">
    <location>
        <begin position="82"/>
        <end position="104"/>
    </location>
</feature>